<gene>
    <name evidence="1" type="ORF">H8Z79_02700</name>
</gene>
<dbReference type="EMBL" id="JACOQE010000001">
    <property type="protein sequence ID" value="MBC5739382.1"/>
    <property type="molecule type" value="Genomic_DNA"/>
</dbReference>
<comment type="caution">
    <text evidence="1">The sequence shown here is derived from an EMBL/GenBank/DDBJ whole genome shotgun (WGS) entry which is preliminary data.</text>
</comment>
<keyword evidence="2" id="KW-1185">Reference proteome</keyword>
<evidence type="ECO:0008006" key="3">
    <source>
        <dbReference type="Google" id="ProtNLM"/>
    </source>
</evidence>
<organism evidence="1 2">
    <name type="scientific">Blautia intestinalis</name>
    <dbReference type="NCBI Taxonomy" id="2763028"/>
    <lineage>
        <taxon>Bacteria</taxon>
        <taxon>Bacillati</taxon>
        <taxon>Bacillota</taxon>
        <taxon>Clostridia</taxon>
        <taxon>Lachnospirales</taxon>
        <taxon>Lachnospiraceae</taxon>
        <taxon>Blautia</taxon>
    </lineage>
</organism>
<evidence type="ECO:0000313" key="2">
    <source>
        <dbReference type="Proteomes" id="UP000633936"/>
    </source>
</evidence>
<dbReference type="RefSeq" id="WP_187002670.1">
    <property type="nucleotide sequence ID" value="NZ_JACOQE010000001.1"/>
</dbReference>
<sequence length="56" mass="6376">MLKRPNYLTVPAALKELEKIVMIRQLDGVYRLEHAVTATQKTILDAFGLNEGNVRH</sequence>
<proteinExistence type="predicted"/>
<evidence type="ECO:0000313" key="1">
    <source>
        <dbReference type="EMBL" id="MBC5739382.1"/>
    </source>
</evidence>
<accession>A0ABR7HYP5</accession>
<name>A0ABR7HYP5_9FIRM</name>
<reference evidence="1 2" key="1">
    <citation type="submission" date="2020-08" db="EMBL/GenBank/DDBJ databases">
        <title>Genome public.</title>
        <authorList>
            <person name="Liu C."/>
            <person name="Sun Q."/>
        </authorList>
    </citation>
    <scope>NUCLEOTIDE SEQUENCE [LARGE SCALE GENOMIC DNA]</scope>
    <source>
        <strain evidence="1 2">27-44</strain>
    </source>
</reference>
<protein>
    <recommendedName>
        <fullName evidence="3">Transposase</fullName>
    </recommendedName>
</protein>
<dbReference type="Proteomes" id="UP000633936">
    <property type="component" value="Unassembled WGS sequence"/>
</dbReference>